<keyword evidence="8 12" id="KW-0472">Membrane</keyword>
<feature type="domain" description="Cation/H+ exchanger transmembrane" evidence="13">
    <location>
        <begin position="16"/>
        <end position="411"/>
    </location>
</feature>
<protein>
    <submittedName>
        <fullName evidence="14">Sodium:proton antiporter</fullName>
    </submittedName>
</protein>
<keyword evidence="3" id="KW-1003">Cell membrane</keyword>
<organism evidence="14 15">
    <name type="scientific">Fructilactobacillus cliffordii</name>
    <dbReference type="NCBI Taxonomy" id="2940299"/>
    <lineage>
        <taxon>Bacteria</taxon>
        <taxon>Bacillati</taxon>
        <taxon>Bacillota</taxon>
        <taxon>Bacilli</taxon>
        <taxon>Lactobacillales</taxon>
        <taxon>Lactobacillaceae</taxon>
        <taxon>Fructilactobacillus</taxon>
    </lineage>
</organism>
<keyword evidence="5 12" id="KW-1133">Transmembrane helix</keyword>
<evidence type="ECO:0000256" key="3">
    <source>
        <dbReference type="ARBA" id="ARBA00022475"/>
    </source>
</evidence>
<keyword evidence="4 12" id="KW-0812">Transmembrane</keyword>
<dbReference type="PANTHER" id="PTHR10110:SF86">
    <property type="entry name" value="SODIUM_HYDROGEN EXCHANGER 7"/>
    <property type="match status" value="1"/>
</dbReference>
<feature type="transmembrane region" description="Helical" evidence="12">
    <location>
        <begin position="215"/>
        <end position="233"/>
    </location>
</feature>
<evidence type="ECO:0000256" key="11">
    <source>
        <dbReference type="SAM" id="MobiDB-lite"/>
    </source>
</evidence>
<dbReference type="AlphaFoldDB" id="A0A9Q9E2N5"/>
<feature type="region of interest" description="Disordered" evidence="11">
    <location>
        <begin position="422"/>
        <end position="442"/>
    </location>
</feature>
<dbReference type="Gene3D" id="6.10.140.1330">
    <property type="match status" value="1"/>
</dbReference>
<dbReference type="RefSeq" id="WP_252766459.1">
    <property type="nucleotide sequence ID" value="NZ_CP097117.1"/>
</dbReference>
<evidence type="ECO:0000256" key="10">
    <source>
        <dbReference type="SAM" id="Coils"/>
    </source>
</evidence>
<keyword evidence="10" id="KW-0175">Coiled coil</keyword>
<evidence type="ECO:0000256" key="4">
    <source>
        <dbReference type="ARBA" id="ARBA00022692"/>
    </source>
</evidence>
<dbReference type="PANTHER" id="PTHR10110">
    <property type="entry name" value="SODIUM/HYDROGEN EXCHANGER"/>
    <property type="match status" value="1"/>
</dbReference>
<reference evidence="14" key="1">
    <citation type="submission" date="2022-05" db="EMBL/GenBank/DDBJ databases">
        <authorList>
            <person name="Oliphant S.A."/>
            <person name="Watson-Haigh N.S."/>
            <person name="Sumby K.M."/>
            <person name="Gardner J.M."/>
            <person name="Jiranek V."/>
        </authorList>
    </citation>
    <scope>NUCLEOTIDE SEQUENCE</scope>
    <source>
        <strain evidence="14">KI4_B1</strain>
    </source>
</reference>
<feature type="transmembrane region" description="Helical" evidence="12">
    <location>
        <begin position="37"/>
        <end position="65"/>
    </location>
</feature>
<feature type="transmembrane region" description="Helical" evidence="12">
    <location>
        <begin position="276"/>
        <end position="296"/>
    </location>
</feature>
<feature type="transmembrane region" description="Helical" evidence="12">
    <location>
        <begin position="86"/>
        <end position="104"/>
    </location>
</feature>
<feature type="transmembrane region" description="Helical" evidence="12">
    <location>
        <begin position="239"/>
        <end position="255"/>
    </location>
</feature>
<dbReference type="GO" id="GO:0015386">
    <property type="term" value="F:potassium:proton antiporter activity"/>
    <property type="evidence" value="ECO:0007669"/>
    <property type="project" value="TreeGrafter"/>
</dbReference>
<evidence type="ECO:0000256" key="6">
    <source>
        <dbReference type="ARBA" id="ARBA00023053"/>
    </source>
</evidence>
<evidence type="ECO:0000256" key="8">
    <source>
        <dbReference type="ARBA" id="ARBA00023136"/>
    </source>
</evidence>
<keyword evidence="9" id="KW-0739">Sodium transport</keyword>
<evidence type="ECO:0000256" key="12">
    <source>
        <dbReference type="SAM" id="Phobius"/>
    </source>
</evidence>
<feature type="transmembrane region" description="Helical" evidence="12">
    <location>
        <begin position="352"/>
        <end position="377"/>
    </location>
</feature>
<feature type="compositionally biased region" description="Acidic residues" evidence="11">
    <location>
        <begin position="429"/>
        <end position="439"/>
    </location>
</feature>
<dbReference type="Proteomes" id="UP001055911">
    <property type="component" value="Chromosome"/>
</dbReference>
<evidence type="ECO:0000256" key="9">
    <source>
        <dbReference type="ARBA" id="ARBA00023201"/>
    </source>
</evidence>
<comment type="subcellular location">
    <subcellularLocation>
        <location evidence="1">Cell membrane</location>
        <topology evidence="1">Multi-pass membrane protein</topology>
    </subcellularLocation>
</comment>
<accession>A0A9Q9E2N5</accession>
<proteinExistence type="predicted"/>
<evidence type="ECO:0000256" key="5">
    <source>
        <dbReference type="ARBA" id="ARBA00022989"/>
    </source>
</evidence>
<dbReference type="GO" id="GO:0015385">
    <property type="term" value="F:sodium:proton antiporter activity"/>
    <property type="evidence" value="ECO:0007669"/>
    <property type="project" value="InterPro"/>
</dbReference>
<feature type="transmembrane region" description="Helical" evidence="12">
    <location>
        <begin position="389"/>
        <end position="411"/>
    </location>
</feature>
<dbReference type="EMBL" id="CP097119">
    <property type="protein sequence ID" value="USS88942.1"/>
    <property type="molecule type" value="Genomic_DNA"/>
</dbReference>
<evidence type="ECO:0000313" key="14">
    <source>
        <dbReference type="EMBL" id="USS88942.1"/>
    </source>
</evidence>
<feature type="transmembrane region" description="Helical" evidence="12">
    <location>
        <begin position="316"/>
        <end position="340"/>
    </location>
</feature>
<dbReference type="GO" id="GO:0005886">
    <property type="term" value="C:plasma membrane"/>
    <property type="evidence" value="ECO:0007669"/>
    <property type="project" value="UniProtKB-SubCell"/>
</dbReference>
<evidence type="ECO:0000313" key="15">
    <source>
        <dbReference type="Proteomes" id="UP001055911"/>
    </source>
</evidence>
<keyword evidence="15" id="KW-1185">Reference proteome</keyword>
<dbReference type="GO" id="GO:0051453">
    <property type="term" value="P:regulation of intracellular pH"/>
    <property type="evidence" value="ECO:0007669"/>
    <property type="project" value="TreeGrafter"/>
</dbReference>
<keyword evidence="7" id="KW-0406">Ion transport</keyword>
<evidence type="ECO:0000256" key="1">
    <source>
        <dbReference type="ARBA" id="ARBA00004651"/>
    </source>
</evidence>
<keyword evidence="2" id="KW-0813">Transport</keyword>
<keyword evidence="6" id="KW-0915">Sodium</keyword>
<dbReference type="Pfam" id="PF00999">
    <property type="entry name" value="Na_H_Exchanger"/>
    <property type="match status" value="1"/>
</dbReference>
<dbReference type="InterPro" id="IPR006153">
    <property type="entry name" value="Cation/H_exchanger_TM"/>
</dbReference>
<dbReference type="GO" id="GO:0098719">
    <property type="term" value="P:sodium ion import across plasma membrane"/>
    <property type="evidence" value="ECO:0007669"/>
    <property type="project" value="TreeGrafter"/>
</dbReference>
<evidence type="ECO:0000256" key="2">
    <source>
        <dbReference type="ARBA" id="ARBA00022448"/>
    </source>
</evidence>
<evidence type="ECO:0000259" key="13">
    <source>
        <dbReference type="Pfam" id="PF00999"/>
    </source>
</evidence>
<feature type="coiled-coil region" evidence="10">
    <location>
        <begin position="650"/>
        <end position="678"/>
    </location>
</feature>
<gene>
    <name evidence="14" type="ORF">M3M40_05505</name>
</gene>
<sequence>MHILEAVLILLGLVLISNVASHYITIVPVSLIQITLGVGMALCFNFQIDLDTTWFLLLFIAPLLFNDGRDFPKKELWELRGPIFENAIWLVFLTTIVGGFIVNWLIPSMPLAVCFALIAILSPTDPVAVQSISKRVNLPKSILHLVSGESLINDASGLIAFKYAIAAVVTGYFSIYKAAGDFIYMSLMGLFLGWILMLVLLWVRNKLDSIHFHDAIFSVVLQILTPFLVYIVAEDFFHASGVIAVVTAGILDHVQNKRVTGQTPEITLLTNRTWDIIVYCLNGVVFLILGIELPLAMRSVIKGNKYGTLQSIGYAFLIWLMILIIRVVWILGYQAFSYYVTKKEKKKPQFKVGLLAGLSGVRGAITMAGVLSVPTIIDTGAPFPDRALMLFIAAGVIVISLIAASITLPLIAPGQGTIETRASSIKDNEPEDDNEEEEEQKNNEFVSYGVAKLYMMNSAIAYLESNKTDSNQRAVFDIIMDYEVAIRKQQRQFHNRPEITKNLNETIALRRVALRGERDAVEQLYKQKLIGTDAYWIASRQLNREEYRLLQATGTKQNRIKTNRIGWLSRLIRLLKIWQWNQKESKQTKDDLRLIQKVGSQGAINAINHFLNRDDINREDFSSQNIHFLLVYYQNRIQEAKSFGDSEQEEEKYNRQVLELKTQALEAERKAIETLIENCHISRNMGLHLRQNVNYEETILLNNYKKETE</sequence>
<name>A0A9Q9E2N5_9LACO</name>
<evidence type="ECO:0000256" key="7">
    <source>
        <dbReference type="ARBA" id="ARBA00023065"/>
    </source>
</evidence>
<feature type="transmembrane region" description="Helical" evidence="12">
    <location>
        <begin position="182"/>
        <end position="203"/>
    </location>
</feature>
<dbReference type="InterPro" id="IPR018422">
    <property type="entry name" value="Cation/H_exchanger_CPA1"/>
</dbReference>